<reference evidence="2 3" key="1">
    <citation type="journal article" date="2015" name="Int. J. Syst. Evol. Microbiol.">
        <title>Acinetobacter equi sp. nov. isolated from horse faeces.</title>
        <authorList>
            <person name="Poppel M.T."/>
            <person name="Skiebe E."/>
            <person name="Laue M."/>
            <person name="Bergmann H."/>
            <person name="Ebersberger I."/>
            <person name="Garn T."/>
            <person name="Fruth A."/>
            <person name="Baumgardt S."/>
            <person name="Busse H.J."/>
            <person name="Wilharm G."/>
        </authorList>
    </citation>
    <scope>NUCLEOTIDE SEQUENCE [LARGE SCALE GENOMIC DNA]</scope>
    <source>
        <strain evidence="2 3">114</strain>
    </source>
</reference>
<protein>
    <submittedName>
        <fullName evidence="2">Uncharacterized protein</fullName>
    </submittedName>
</protein>
<evidence type="ECO:0000256" key="1">
    <source>
        <dbReference type="SAM" id="Phobius"/>
    </source>
</evidence>
<keyword evidence="1" id="KW-1133">Transmembrane helix</keyword>
<organism evidence="2 3">
    <name type="scientific">Acinetobacter equi</name>
    <dbReference type="NCBI Taxonomy" id="1324350"/>
    <lineage>
        <taxon>Bacteria</taxon>
        <taxon>Pseudomonadati</taxon>
        <taxon>Pseudomonadota</taxon>
        <taxon>Gammaproteobacteria</taxon>
        <taxon>Moraxellales</taxon>
        <taxon>Moraxellaceae</taxon>
        <taxon>Acinetobacter</taxon>
    </lineage>
</organism>
<feature type="transmembrane region" description="Helical" evidence="1">
    <location>
        <begin position="33"/>
        <end position="50"/>
    </location>
</feature>
<keyword evidence="1" id="KW-0812">Transmembrane</keyword>
<dbReference type="RefSeq" id="WP_054580096.1">
    <property type="nucleotide sequence ID" value="NZ_CP012808.1"/>
</dbReference>
<dbReference type="Proteomes" id="UP000064939">
    <property type="component" value="Chromosome"/>
</dbReference>
<dbReference type="KEGG" id="aei:AOY20_00735"/>
<dbReference type="OrthoDB" id="6712453at2"/>
<proteinExistence type="predicted"/>
<dbReference type="AlphaFoldDB" id="A0A0N9VVX1"/>
<feature type="transmembrane region" description="Helical" evidence="1">
    <location>
        <begin position="7"/>
        <end position="27"/>
    </location>
</feature>
<accession>A0A0N9VVX1</accession>
<keyword evidence="3" id="KW-1185">Reference proteome</keyword>
<feature type="transmembrane region" description="Helical" evidence="1">
    <location>
        <begin position="71"/>
        <end position="91"/>
    </location>
</feature>
<sequence>MQKYLKSFALFYSITLIIICLLLIFVIHLGTVTFIPIFIFSALFTVSRFVKTEKRLPTKEEKHILVWGNTALALIIECFIIFFLVMLNPNAEKIIQAAENIGILLYAVIMLFFVAIHSAVFFMAYRWFAPFILKRQLTS</sequence>
<evidence type="ECO:0000313" key="3">
    <source>
        <dbReference type="Proteomes" id="UP000064939"/>
    </source>
</evidence>
<gene>
    <name evidence="2" type="ORF">AOY20_00735</name>
</gene>
<keyword evidence="1" id="KW-0472">Membrane</keyword>
<evidence type="ECO:0000313" key="2">
    <source>
        <dbReference type="EMBL" id="ALH94180.1"/>
    </source>
</evidence>
<feature type="transmembrane region" description="Helical" evidence="1">
    <location>
        <begin position="103"/>
        <end position="125"/>
    </location>
</feature>
<dbReference type="NCBIfam" id="NF038216">
    <property type="entry name" value="ABZJ_00895_fam"/>
    <property type="match status" value="1"/>
</dbReference>
<name>A0A0N9VVX1_9GAMM</name>
<dbReference type="EMBL" id="CP012808">
    <property type="protein sequence ID" value="ALH94180.1"/>
    <property type="molecule type" value="Genomic_DNA"/>
</dbReference>
<dbReference type="InterPro" id="IPR047730">
    <property type="entry name" value="ABZJ_00895-like"/>
</dbReference>